<keyword evidence="3" id="KW-1185">Reference proteome</keyword>
<keyword evidence="1" id="KW-0732">Signal</keyword>
<dbReference type="RefSeq" id="WP_340344639.1">
    <property type="nucleotide sequence ID" value="NZ_JBBKZT010000011.1"/>
</dbReference>
<proteinExistence type="predicted"/>
<evidence type="ECO:0000313" key="3">
    <source>
        <dbReference type="Proteomes" id="UP001385892"/>
    </source>
</evidence>
<organism evidence="2 3">
    <name type="scientific">Variovorax rhizosphaerae</name>
    <dbReference type="NCBI Taxonomy" id="1836200"/>
    <lineage>
        <taxon>Bacteria</taxon>
        <taxon>Pseudomonadati</taxon>
        <taxon>Pseudomonadota</taxon>
        <taxon>Betaproteobacteria</taxon>
        <taxon>Burkholderiales</taxon>
        <taxon>Comamonadaceae</taxon>
        <taxon>Variovorax</taxon>
    </lineage>
</organism>
<evidence type="ECO:0000256" key="1">
    <source>
        <dbReference type="SAM" id="SignalP"/>
    </source>
</evidence>
<feature type="chain" id="PRO_5045923303" evidence="1">
    <location>
        <begin position="23"/>
        <end position="744"/>
    </location>
</feature>
<gene>
    <name evidence="2" type="ORF">WKW82_22845</name>
</gene>
<reference evidence="2 3" key="1">
    <citation type="submission" date="2024-03" db="EMBL/GenBank/DDBJ databases">
        <title>Novel species of the genus Variovorax.</title>
        <authorList>
            <person name="Liu Q."/>
            <person name="Xin Y.-H."/>
        </authorList>
    </citation>
    <scope>NUCLEOTIDE SEQUENCE [LARGE SCALE GENOMIC DNA]</scope>
    <source>
        <strain evidence="2 3">KACC 18900</strain>
    </source>
</reference>
<feature type="signal peptide" evidence="1">
    <location>
        <begin position="1"/>
        <end position="22"/>
    </location>
</feature>
<accession>A0ABU8WPN6</accession>
<name>A0ABU8WPN6_9BURK</name>
<sequence>MRNFLAPFILALPSLCWSPAHAVDVLTSRNNLARTGVNDQEARLTPANVDARGFGKLWTLYADGQVVAQPLYVSGLRVDTTTNPAVPPVQGTFNAVVVATMHNTVYVYDADNERPGPQGRNVPLWAVWLGQPRPGGKDIDMFSTSDPEWGILSTPVIDAAKSVLYLVAWHDEGAQGYKYRLHALRLKDGSHAVPPLELQAPGLDSRRQKQRTGLTLVQGVLYIGFGGDGSRGLLMAHDAATLQQKTVWNVTPSGNDGGLWQSGVAPAADAQGNLYLMTGNGTFDAATGGANYGDSFVKLHLEGGNIVVKDYFTPCNQAFLATVDMDLGSSGPVLIPGTDLVFGAGKHPHIFLLSTNRMGKYTPPPNAGAADCPNPNALQDLGQAEHHHLHGSPVYWQGSGDPQIYLWRENELLHAYPFVRRRIVAAPKLGVDALPKGMPGGMLSLSSLGKRNGILWAVTPFDGDANQWRGVRGVVRAIDAQNVGRTLWSSEQVSARDRLGLFAKFVPPTIADGKVFVATSGDTEPLQFYGPPARPQQFPARYQVVVYGLLPPRPTETVNQPGKDVRLLRAATGPLPAIDLARCVVADGRSLDCTDELTRVARAPALERLLVPTGNTFAGCQLARVTVATSTAAMQTALAIGFYAADVTAGQFSADHGRRNPAADLKVTGQATLKGGQAATLHEFAGVVNCTLDANNRSELRFKPYIEFLGTAPLKLYHDWDPIDGNHALGGAVTQIDRSAEILQ</sequence>
<protein>
    <submittedName>
        <fullName evidence="2">Uncharacterized protein</fullName>
    </submittedName>
</protein>
<dbReference type="EMBL" id="JBBKZT010000011">
    <property type="protein sequence ID" value="MEJ8849505.1"/>
    <property type="molecule type" value="Genomic_DNA"/>
</dbReference>
<comment type="caution">
    <text evidence="2">The sequence shown here is derived from an EMBL/GenBank/DDBJ whole genome shotgun (WGS) entry which is preliminary data.</text>
</comment>
<dbReference type="Proteomes" id="UP001385892">
    <property type="component" value="Unassembled WGS sequence"/>
</dbReference>
<evidence type="ECO:0000313" key="2">
    <source>
        <dbReference type="EMBL" id="MEJ8849505.1"/>
    </source>
</evidence>